<gene>
    <name evidence="2" type="ORF">MPP7335_03627</name>
</gene>
<protein>
    <submittedName>
        <fullName evidence="2">Uncharacterized protein</fullName>
    </submittedName>
</protein>
<dbReference type="AlphaFoldDB" id="A0A375YL92"/>
<name>A0A375YL92_MYCPF</name>
<organism evidence="2 3">
    <name type="scientific">Mycolicibacterium parafortuitum</name>
    <name type="common">Mycobacterium parafortuitum</name>
    <dbReference type="NCBI Taxonomy" id="39692"/>
    <lineage>
        <taxon>Bacteria</taxon>
        <taxon>Bacillati</taxon>
        <taxon>Actinomycetota</taxon>
        <taxon>Actinomycetes</taxon>
        <taxon>Mycobacteriales</taxon>
        <taxon>Mycobacteriaceae</taxon>
        <taxon>Mycolicibacterium</taxon>
    </lineage>
</organism>
<keyword evidence="3" id="KW-1185">Reference proteome</keyword>
<proteinExistence type="predicted"/>
<keyword evidence="1" id="KW-0812">Transmembrane</keyword>
<dbReference type="Pfam" id="PF20381">
    <property type="entry name" value="Rv1476"/>
    <property type="match status" value="1"/>
</dbReference>
<dbReference type="EMBL" id="UEGS01000001">
    <property type="protein sequence ID" value="SRX81871.1"/>
    <property type="molecule type" value="Genomic_DNA"/>
</dbReference>
<feature type="transmembrane region" description="Helical" evidence="1">
    <location>
        <begin position="156"/>
        <end position="179"/>
    </location>
</feature>
<dbReference type="RefSeq" id="WP_083143363.1">
    <property type="nucleotide sequence ID" value="NZ_MVID01000007.1"/>
</dbReference>
<evidence type="ECO:0000313" key="2">
    <source>
        <dbReference type="EMBL" id="SRX81871.1"/>
    </source>
</evidence>
<keyword evidence="1" id="KW-1133">Transmembrane helix</keyword>
<accession>A0A375YL92</accession>
<dbReference type="InterPro" id="IPR046498">
    <property type="entry name" value="Rv1476-like"/>
</dbReference>
<keyword evidence="1" id="KW-0472">Membrane</keyword>
<sequence>MSGLTFVPYLPTYIPPELCQSVGVPIEPGRPTPDACMDIVRENIAETGVSVPVGTDPEVAAALERVVEDAEGKGIDLKIVVIDGNPPIHTPLRDIATEVGEANPGSTVLAISPSFAGTYSAEFDRVTLEAGEDVAKTGDPVVSSQNFVSELTTSHFAWTPFSIVLIIAVVLAVAGTRFLQNWGKRNASPEPAVSSAD</sequence>
<evidence type="ECO:0000313" key="3">
    <source>
        <dbReference type="Proteomes" id="UP000252008"/>
    </source>
</evidence>
<evidence type="ECO:0000256" key="1">
    <source>
        <dbReference type="SAM" id="Phobius"/>
    </source>
</evidence>
<reference evidence="2 3" key="1">
    <citation type="submission" date="2018-05" db="EMBL/GenBank/DDBJ databases">
        <authorList>
            <consortium name="IHU Genomes"/>
        </authorList>
    </citation>
    <scope>NUCLEOTIDE SEQUENCE [LARGE SCALE GENOMIC DNA]</scope>
    <source>
        <strain evidence="2 3">P7335</strain>
    </source>
</reference>
<dbReference type="Proteomes" id="UP000252008">
    <property type="component" value="Unassembled WGS sequence"/>
</dbReference>
<dbReference type="STRING" id="39692.BST38_11230"/>